<accession>A0A9W6XRQ6</accession>
<dbReference type="OrthoDB" id="125141at2759"/>
<evidence type="ECO:0000256" key="3">
    <source>
        <dbReference type="SAM" id="MobiDB-lite"/>
    </source>
</evidence>
<dbReference type="GO" id="GO:0046872">
    <property type="term" value="F:metal ion binding"/>
    <property type="evidence" value="ECO:0007669"/>
    <property type="project" value="UniProtKB-KW"/>
</dbReference>
<evidence type="ECO:0000259" key="4">
    <source>
        <dbReference type="PROSITE" id="PS50994"/>
    </source>
</evidence>
<reference evidence="5" key="1">
    <citation type="submission" date="2023-04" db="EMBL/GenBank/DDBJ databases">
        <title>Phytophthora fragariaefolia NBRC 109709.</title>
        <authorList>
            <person name="Ichikawa N."/>
            <person name="Sato H."/>
            <person name="Tonouchi N."/>
        </authorList>
    </citation>
    <scope>NUCLEOTIDE SEQUENCE</scope>
    <source>
        <strain evidence="5">NBRC 109709</strain>
    </source>
</reference>
<feature type="compositionally biased region" description="Low complexity" evidence="3">
    <location>
        <begin position="318"/>
        <end position="331"/>
    </location>
</feature>
<feature type="domain" description="Integrase catalytic" evidence="4">
    <location>
        <begin position="89"/>
        <end position="185"/>
    </location>
</feature>
<proteinExistence type="predicted"/>
<dbReference type="Pfam" id="PF25597">
    <property type="entry name" value="SH3_retrovirus"/>
    <property type="match status" value="1"/>
</dbReference>
<dbReference type="GO" id="GO:0015074">
    <property type="term" value="P:DNA integration"/>
    <property type="evidence" value="ECO:0007669"/>
    <property type="project" value="InterPro"/>
</dbReference>
<evidence type="ECO:0000256" key="2">
    <source>
        <dbReference type="ARBA" id="ARBA00022801"/>
    </source>
</evidence>
<feature type="compositionally biased region" description="Acidic residues" evidence="3">
    <location>
        <begin position="265"/>
        <end position="274"/>
    </location>
</feature>
<evidence type="ECO:0000313" key="6">
    <source>
        <dbReference type="Proteomes" id="UP001165121"/>
    </source>
</evidence>
<dbReference type="InterPro" id="IPR043502">
    <property type="entry name" value="DNA/RNA_pol_sf"/>
</dbReference>
<feature type="compositionally biased region" description="Basic residues" evidence="3">
    <location>
        <begin position="296"/>
        <end position="309"/>
    </location>
</feature>
<keyword evidence="1" id="KW-0479">Metal-binding</keyword>
<dbReference type="GO" id="GO:0003676">
    <property type="term" value="F:nucleic acid binding"/>
    <property type="evidence" value="ECO:0007669"/>
    <property type="project" value="InterPro"/>
</dbReference>
<dbReference type="InterPro" id="IPR012337">
    <property type="entry name" value="RNaseH-like_sf"/>
</dbReference>
<dbReference type="PROSITE" id="PS50994">
    <property type="entry name" value="INTEGRASE"/>
    <property type="match status" value="1"/>
</dbReference>
<organism evidence="5 6">
    <name type="scientific">Phytophthora fragariaefolia</name>
    <dbReference type="NCBI Taxonomy" id="1490495"/>
    <lineage>
        <taxon>Eukaryota</taxon>
        <taxon>Sar</taxon>
        <taxon>Stramenopiles</taxon>
        <taxon>Oomycota</taxon>
        <taxon>Peronosporomycetes</taxon>
        <taxon>Peronosporales</taxon>
        <taxon>Peronosporaceae</taxon>
        <taxon>Phytophthora</taxon>
    </lineage>
</organism>
<dbReference type="Proteomes" id="UP001165121">
    <property type="component" value="Unassembled WGS sequence"/>
</dbReference>
<evidence type="ECO:0000313" key="5">
    <source>
        <dbReference type="EMBL" id="GMF45370.1"/>
    </source>
</evidence>
<dbReference type="EMBL" id="BSXT01001809">
    <property type="protein sequence ID" value="GMF45370.1"/>
    <property type="molecule type" value="Genomic_DNA"/>
</dbReference>
<feature type="compositionally biased region" description="Basic and acidic residues" evidence="3">
    <location>
        <begin position="285"/>
        <end position="295"/>
    </location>
</feature>
<keyword evidence="2" id="KW-0378">Hydrolase</keyword>
<keyword evidence="6" id="KW-1185">Reference proteome</keyword>
<dbReference type="Pfam" id="PF07727">
    <property type="entry name" value="RVT_2"/>
    <property type="match status" value="1"/>
</dbReference>
<comment type="caution">
    <text evidence="5">The sequence shown here is derived from an EMBL/GenBank/DDBJ whole genome shotgun (WGS) entry which is preliminary data.</text>
</comment>
<sequence>MMGYSLAHQGGRRVLAAKDGGRVVFDVDHRKKVLVVEGSVVKLQKAPAEVIMAALEEDAHEGDELSADAAKKFEHFLVFFEKEFNCKVRVLRTDSGREYENVDLFCKTTGVARQRSEANNQASNGKAERMHRTVMNMARCMVFACGLPLSFWGDAVQYAAYILNRAPTNANPGRASPLKILTKQTPQLGKIVVFGSPCTIYRDPSNKTFSQRAQQGMIIGIGEEVKGYRVYLPKDKKVVTSQHVRNIETLNKTHNLQVQRLYQADDEAEAEEESREQRTGAADHPSGDKEGDTRGGSKRRKKGTKKKKTWTRERHVTRSVARAAGAGSAEAEQQDTTVENVVNNVVERDPRNYKEAMQSQHKVAWMEAMEEETKALENNGVWEVVRLPRSVHRKIDTRACEEMARTRQARRVPNAYVKADKEEDLRIYIRVPRGMKIPEEILKKLGVETDAEVALELKKALYGLKQAGRLWSKLLHSKLVEIGFHQSLVDMCVYYRYKAGVLIVVGVYVDDLLVTGTQRHAVDVFFEELKSLEIKDLGCAHKFLGMRIEYSENGGYDLDQEVTIDGLLQTYGLTKAHGVRVPISEDWNEIQDASTELLPADGGEGTATVKTFQSLVGSLLWIARCTRPDIAFAVHKVTRRTHAPTIADWKLAKRVLRYLAGTRSLKLRMTGNGGVGQPLDVAGYSDADYAADKADRKSTTGGLVIVDGMIVSWICRKQGGVSLSTMETEYTAASVVVQELLGVRELLGELGVSFKCR</sequence>
<dbReference type="CDD" id="cd09272">
    <property type="entry name" value="RNase_HI_RT_Ty1"/>
    <property type="match status" value="1"/>
</dbReference>
<dbReference type="AlphaFoldDB" id="A0A9W6XRQ6"/>
<dbReference type="InterPro" id="IPR001584">
    <property type="entry name" value="Integrase_cat-core"/>
</dbReference>
<evidence type="ECO:0000256" key="1">
    <source>
        <dbReference type="ARBA" id="ARBA00022723"/>
    </source>
</evidence>
<dbReference type="InterPro" id="IPR013103">
    <property type="entry name" value="RVT_2"/>
</dbReference>
<name>A0A9W6XRQ6_9STRA</name>
<dbReference type="PANTHER" id="PTHR42648">
    <property type="entry name" value="TRANSPOSASE, PUTATIVE-RELATED"/>
    <property type="match status" value="1"/>
</dbReference>
<dbReference type="SUPFAM" id="SSF56672">
    <property type="entry name" value="DNA/RNA polymerases"/>
    <property type="match status" value="1"/>
</dbReference>
<dbReference type="PANTHER" id="PTHR42648:SF28">
    <property type="entry name" value="TRANSPOSON-ENCODED PROTEIN WITH RIBONUCLEASE H-LIKE AND RETROVIRUS ZINC FINGER-LIKE DOMAINS"/>
    <property type="match status" value="1"/>
</dbReference>
<dbReference type="GO" id="GO:0016787">
    <property type="term" value="F:hydrolase activity"/>
    <property type="evidence" value="ECO:0007669"/>
    <property type="project" value="UniProtKB-KW"/>
</dbReference>
<dbReference type="InterPro" id="IPR039537">
    <property type="entry name" value="Retrotran_Ty1/copia-like"/>
</dbReference>
<dbReference type="InterPro" id="IPR036397">
    <property type="entry name" value="RNaseH_sf"/>
</dbReference>
<dbReference type="InterPro" id="IPR057670">
    <property type="entry name" value="SH3_retrovirus"/>
</dbReference>
<gene>
    <name evidence="5" type="ORF">Pfra01_001621000</name>
</gene>
<dbReference type="Gene3D" id="3.30.420.10">
    <property type="entry name" value="Ribonuclease H-like superfamily/Ribonuclease H"/>
    <property type="match status" value="1"/>
</dbReference>
<protein>
    <submittedName>
        <fullName evidence="5">Unnamed protein product</fullName>
    </submittedName>
</protein>
<feature type="region of interest" description="Disordered" evidence="3">
    <location>
        <begin position="265"/>
        <end position="336"/>
    </location>
</feature>
<dbReference type="SUPFAM" id="SSF53098">
    <property type="entry name" value="Ribonuclease H-like"/>
    <property type="match status" value="1"/>
</dbReference>